<dbReference type="SMART" id="SM00530">
    <property type="entry name" value="HTH_XRE"/>
    <property type="match status" value="1"/>
</dbReference>
<protein>
    <submittedName>
        <fullName evidence="2">Helix-turn-helix protein</fullName>
    </submittedName>
</protein>
<dbReference type="GO" id="GO:0003677">
    <property type="term" value="F:DNA binding"/>
    <property type="evidence" value="ECO:0007669"/>
    <property type="project" value="InterPro"/>
</dbReference>
<accession>A0A3G6IZ80</accession>
<dbReference type="OrthoDB" id="4553487at2"/>
<dbReference type="InterPro" id="IPR001387">
    <property type="entry name" value="Cro/C1-type_HTH"/>
</dbReference>
<evidence type="ECO:0000313" key="2">
    <source>
        <dbReference type="EMBL" id="AZA11095.1"/>
    </source>
</evidence>
<name>A0A3G6IZ80_9CORY</name>
<reference evidence="2 3" key="1">
    <citation type="submission" date="2018-11" db="EMBL/GenBank/DDBJ databases">
        <authorList>
            <person name="Kleinhagauer T."/>
            <person name="Glaeser S.P."/>
            <person name="Spergser J."/>
            <person name="Ruckert C."/>
            <person name="Kaempfer P."/>
            <person name="Busse H.-J."/>
        </authorList>
    </citation>
    <scope>NUCLEOTIDE SEQUENCE [LARGE SCALE GENOMIC DNA]</scope>
    <source>
        <strain evidence="2 3">W8</strain>
    </source>
</reference>
<dbReference type="RefSeq" id="WP_123933557.1">
    <property type="nucleotide sequence ID" value="NZ_CP033897.1"/>
</dbReference>
<dbReference type="AlphaFoldDB" id="A0A3G6IZ80"/>
<proteinExistence type="predicted"/>
<dbReference type="Proteomes" id="UP000271587">
    <property type="component" value="Chromosome"/>
</dbReference>
<dbReference type="EMBL" id="CP033897">
    <property type="protein sequence ID" value="AZA11095.1"/>
    <property type="molecule type" value="Genomic_DNA"/>
</dbReference>
<evidence type="ECO:0000313" key="3">
    <source>
        <dbReference type="Proteomes" id="UP000271587"/>
    </source>
</evidence>
<dbReference type="PROSITE" id="PS50943">
    <property type="entry name" value="HTH_CROC1"/>
    <property type="match status" value="1"/>
</dbReference>
<evidence type="ECO:0000259" key="1">
    <source>
        <dbReference type="PROSITE" id="PS50943"/>
    </source>
</evidence>
<dbReference type="KEGG" id="cgk:CGERO_03890"/>
<dbReference type="InterPro" id="IPR010982">
    <property type="entry name" value="Lambda_DNA-bd_dom_sf"/>
</dbReference>
<sequence>MGSLPKNWANVNVKTLRGLSGMSRRQLVEELGYRGVSLPQTSLSRIENGEQAVKIEEAIAFADIFEVPLEGFLLEPIGDSEYQVNLARYNEAKRNLIASLKDIDYEWSSAFKSIELIRELSGQVSDPSTKEIFEKFGYIFEEADESINRLGWVESMFQINELNGSSRINRNVSRP</sequence>
<dbReference type="SUPFAM" id="SSF47413">
    <property type="entry name" value="lambda repressor-like DNA-binding domains"/>
    <property type="match status" value="1"/>
</dbReference>
<feature type="domain" description="HTH cro/C1-type" evidence="1">
    <location>
        <begin position="13"/>
        <end position="72"/>
    </location>
</feature>
<dbReference type="Pfam" id="PF01381">
    <property type="entry name" value="HTH_3"/>
    <property type="match status" value="1"/>
</dbReference>
<keyword evidence="3" id="KW-1185">Reference proteome</keyword>
<dbReference type="Gene3D" id="1.10.260.40">
    <property type="entry name" value="lambda repressor-like DNA-binding domains"/>
    <property type="match status" value="1"/>
</dbReference>
<organism evidence="2 3">
    <name type="scientific">Corynebacterium gerontici</name>
    <dbReference type="NCBI Taxonomy" id="2079234"/>
    <lineage>
        <taxon>Bacteria</taxon>
        <taxon>Bacillati</taxon>
        <taxon>Actinomycetota</taxon>
        <taxon>Actinomycetes</taxon>
        <taxon>Mycobacteriales</taxon>
        <taxon>Corynebacteriaceae</taxon>
        <taxon>Corynebacterium</taxon>
    </lineage>
</organism>
<gene>
    <name evidence="2" type="ORF">CGERO_03890</name>
</gene>
<dbReference type="CDD" id="cd00093">
    <property type="entry name" value="HTH_XRE"/>
    <property type="match status" value="1"/>
</dbReference>